<comment type="pathway">
    <text evidence="3">Cofactor biosynthesis; adenosylcobalamin biosynthesis.</text>
</comment>
<dbReference type="InterPro" id="IPR015422">
    <property type="entry name" value="PyrdxlP-dep_Trfase_small"/>
</dbReference>
<protein>
    <recommendedName>
        <fullName evidence="4">threonine-phosphate decarboxylase</fullName>
        <ecNumber evidence="4">4.1.1.81</ecNumber>
    </recommendedName>
    <alternativeName>
        <fullName evidence="8">L-threonine-O-3-phosphate decarboxylase</fullName>
    </alternativeName>
</protein>
<evidence type="ECO:0000256" key="2">
    <source>
        <dbReference type="ARBA" id="ARBA00003444"/>
    </source>
</evidence>
<comment type="catalytic activity">
    <reaction evidence="9">
        <text>O-phospho-L-threonine + H(+) = (R)-1-aminopropan-2-yl phosphate + CO2</text>
        <dbReference type="Rhea" id="RHEA:11492"/>
        <dbReference type="ChEBI" id="CHEBI:15378"/>
        <dbReference type="ChEBI" id="CHEBI:16526"/>
        <dbReference type="ChEBI" id="CHEBI:58563"/>
        <dbReference type="ChEBI" id="CHEBI:58675"/>
        <dbReference type="EC" id="4.1.1.81"/>
    </reaction>
</comment>
<keyword evidence="12" id="KW-1185">Reference proteome</keyword>
<dbReference type="RefSeq" id="WP_116687957.1">
    <property type="nucleotide sequence ID" value="NZ_CAWNYD010000006.1"/>
</dbReference>
<feature type="domain" description="Aminotransferase class I/classII large" evidence="10">
    <location>
        <begin position="113"/>
        <end position="322"/>
    </location>
</feature>
<dbReference type="NCBIfam" id="TIGR01140">
    <property type="entry name" value="L_thr_O3P_dcar"/>
    <property type="match status" value="1"/>
</dbReference>
<accession>A0A2V1GRY5</accession>
<evidence type="ECO:0000256" key="9">
    <source>
        <dbReference type="ARBA" id="ARBA00048531"/>
    </source>
</evidence>
<evidence type="ECO:0000256" key="4">
    <source>
        <dbReference type="ARBA" id="ARBA00012285"/>
    </source>
</evidence>
<dbReference type="CDD" id="cd00609">
    <property type="entry name" value="AAT_like"/>
    <property type="match status" value="1"/>
</dbReference>
<dbReference type="GO" id="GO:0048472">
    <property type="term" value="F:threonine-phosphate decarboxylase activity"/>
    <property type="evidence" value="ECO:0007669"/>
    <property type="project" value="UniProtKB-EC"/>
</dbReference>
<gene>
    <name evidence="11" type="ORF">DC094_15115</name>
</gene>
<evidence type="ECO:0000259" key="10">
    <source>
        <dbReference type="Pfam" id="PF00155"/>
    </source>
</evidence>
<evidence type="ECO:0000256" key="7">
    <source>
        <dbReference type="ARBA" id="ARBA00023239"/>
    </source>
</evidence>
<name>A0A2V1GRY5_9GAMM</name>
<proteinExistence type="predicted"/>
<dbReference type="InterPro" id="IPR015421">
    <property type="entry name" value="PyrdxlP-dep_Trfase_major"/>
</dbReference>
<evidence type="ECO:0000313" key="11">
    <source>
        <dbReference type="EMBL" id="PVZ67761.1"/>
    </source>
</evidence>
<evidence type="ECO:0000256" key="1">
    <source>
        <dbReference type="ARBA" id="ARBA00001933"/>
    </source>
</evidence>
<dbReference type="AlphaFoldDB" id="A0A2V1GRY5"/>
<evidence type="ECO:0000256" key="5">
    <source>
        <dbReference type="ARBA" id="ARBA00022573"/>
    </source>
</evidence>
<dbReference type="GO" id="GO:0009236">
    <property type="term" value="P:cobalamin biosynthetic process"/>
    <property type="evidence" value="ECO:0007669"/>
    <property type="project" value="UniProtKB-UniPathway"/>
</dbReference>
<dbReference type="Proteomes" id="UP000244906">
    <property type="component" value="Unassembled WGS sequence"/>
</dbReference>
<keyword evidence="6" id="KW-0663">Pyridoxal phosphate</keyword>
<keyword evidence="7" id="KW-0456">Lyase</keyword>
<dbReference type="GO" id="GO:0030170">
    <property type="term" value="F:pyridoxal phosphate binding"/>
    <property type="evidence" value="ECO:0007669"/>
    <property type="project" value="InterPro"/>
</dbReference>
<comment type="cofactor">
    <cofactor evidence="1">
        <name>pyridoxal 5'-phosphate</name>
        <dbReference type="ChEBI" id="CHEBI:597326"/>
    </cofactor>
</comment>
<dbReference type="PANTHER" id="PTHR42885:SF1">
    <property type="entry name" value="THREONINE-PHOSPHATE DECARBOXYLASE"/>
    <property type="match status" value="1"/>
</dbReference>
<dbReference type="OrthoDB" id="9799304at2"/>
<keyword evidence="5" id="KW-0169">Cobalamin biosynthesis</keyword>
<dbReference type="InterPro" id="IPR005860">
    <property type="entry name" value="CobD"/>
</dbReference>
<dbReference type="Gene3D" id="3.40.640.10">
    <property type="entry name" value="Type I PLP-dependent aspartate aminotransferase-like (Major domain)"/>
    <property type="match status" value="1"/>
</dbReference>
<evidence type="ECO:0000256" key="3">
    <source>
        <dbReference type="ARBA" id="ARBA00004953"/>
    </source>
</evidence>
<dbReference type="EMBL" id="QDDL01000006">
    <property type="protein sequence ID" value="PVZ67761.1"/>
    <property type="molecule type" value="Genomic_DNA"/>
</dbReference>
<evidence type="ECO:0000256" key="8">
    <source>
        <dbReference type="ARBA" id="ARBA00029996"/>
    </source>
</evidence>
<sequence length="352" mass="38909">MINKQKNLQHGGGLIAAAEKFQIPVTDWLDLSTGVNPDCYPAQNISFEAWNRLPQTNDGLEQAAANYYQCQHLLPVAGSQAAIMALPQLRLANINLTVNLSSPHGFDSQGQIKILLPELGYKEHFKAWFNAGFSIELYQQTPTQQQIDAADVLLVINPNNPAGWCYSTEQLMEWHQQLAQKGGWLIVDEAFIDTAPDQSIAAQTGQQGLIVLRSLGKFFGLAGARVGFVLGCPGLLTALESYLGPWSISGPAREVATQALSDQNWQQQNRQKLIALGEQLQQLLQQYFSCEIHGPDLFKTVVINNASELHLALCQQGILTRLTDEQHALRFGLPANIEQFDRLANALNRLDI</sequence>
<dbReference type="SUPFAM" id="SSF53383">
    <property type="entry name" value="PLP-dependent transferases"/>
    <property type="match status" value="1"/>
</dbReference>
<comment type="caution">
    <text evidence="11">The sequence shown here is derived from an EMBL/GenBank/DDBJ whole genome shotgun (WGS) entry which is preliminary data.</text>
</comment>
<dbReference type="Gene3D" id="3.90.1150.10">
    <property type="entry name" value="Aspartate Aminotransferase, domain 1"/>
    <property type="match status" value="1"/>
</dbReference>
<dbReference type="PANTHER" id="PTHR42885">
    <property type="entry name" value="HISTIDINOL-PHOSPHATE AMINOTRANSFERASE-RELATED"/>
    <property type="match status" value="1"/>
</dbReference>
<evidence type="ECO:0000256" key="6">
    <source>
        <dbReference type="ARBA" id="ARBA00022898"/>
    </source>
</evidence>
<dbReference type="UniPathway" id="UPA00148"/>
<dbReference type="PROSITE" id="PS00105">
    <property type="entry name" value="AA_TRANSFER_CLASS_1"/>
    <property type="match status" value="1"/>
</dbReference>
<organism evidence="11 12">
    <name type="scientific">Pelagibaculum spongiae</name>
    <dbReference type="NCBI Taxonomy" id="2080658"/>
    <lineage>
        <taxon>Bacteria</taxon>
        <taxon>Pseudomonadati</taxon>
        <taxon>Pseudomonadota</taxon>
        <taxon>Gammaproteobacteria</taxon>
        <taxon>Oceanospirillales</taxon>
        <taxon>Pelagibaculum</taxon>
    </lineage>
</organism>
<evidence type="ECO:0000313" key="12">
    <source>
        <dbReference type="Proteomes" id="UP000244906"/>
    </source>
</evidence>
<dbReference type="InterPro" id="IPR004838">
    <property type="entry name" value="NHTrfase_class1_PyrdxlP-BS"/>
</dbReference>
<reference evidence="11 12" key="1">
    <citation type="submission" date="2018-04" db="EMBL/GenBank/DDBJ databases">
        <title>Thalassorhabdus spongiae gen. nov., sp. nov., isolated from a marine sponge in South-West Iceland.</title>
        <authorList>
            <person name="Knobloch S."/>
            <person name="Daussin A."/>
            <person name="Johannsson R."/>
            <person name="Marteinsson V.T."/>
        </authorList>
    </citation>
    <scope>NUCLEOTIDE SEQUENCE [LARGE SCALE GENOMIC DNA]</scope>
    <source>
        <strain evidence="11 12">Hp12</strain>
    </source>
</reference>
<dbReference type="EC" id="4.1.1.81" evidence="4"/>
<dbReference type="Pfam" id="PF00155">
    <property type="entry name" value="Aminotran_1_2"/>
    <property type="match status" value="1"/>
</dbReference>
<comment type="function">
    <text evidence="2">Decarboxylates L-threonine-O-3-phosphate to yield (R)-1-amino-2-propanol O-2-phosphate, the precursor for the linkage between the nucleotide loop and the corrin ring in cobalamin.</text>
</comment>
<dbReference type="InterPro" id="IPR015424">
    <property type="entry name" value="PyrdxlP-dep_Trfase"/>
</dbReference>
<dbReference type="InterPro" id="IPR004839">
    <property type="entry name" value="Aminotransferase_I/II_large"/>
</dbReference>